<organism evidence="1 2">
    <name type="scientific">Ceratodon purpureus</name>
    <name type="common">Fire moss</name>
    <name type="synonym">Dicranum purpureum</name>
    <dbReference type="NCBI Taxonomy" id="3225"/>
    <lineage>
        <taxon>Eukaryota</taxon>
        <taxon>Viridiplantae</taxon>
        <taxon>Streptophyta</taxon>
        <taxon>Embryophyta</taxon>
        <taxon>Bryophyta</taxon>
        <taxon>Bryophytina</taxon>
        <taxon>Bryopsida</taxon>
        <taxon>Dicranidae</taxon>
        <taxon>Pseudoditrichales</taxon>
        <taxon>Ditrichaceae</taxon>
        <taxon>Ceratodon</taxon>
    </lineage>
</organism>
<evidence type="ECO:0000313" key="1">
    <source>
        <dbReference type="EMBL" id="KAG0555116.1"/>
    </source>
</evidence>
<keyword evidence="2" id="KW-1185">Reference proteome</keyword>
<protein>
    <submittedName>
        <fullName evidence="1">Uncharacterized protein</fullName>
    </submittedName>
</protein>
<comment type="caution">
    <text evidence="1">The sequence shown here is derived from an EMBL/GenBank/DDBJ whole genome shotgun (WGS) entry which is preliminary data.</text>
</comment>
<accession>A0A8T0G742</accession>
<evidence type="ECO:0000313" key="2">
    <source>
        <dbReference type="Proteomes" id="UP000822688"/>
    </source>
</evidence>
<name>A0A8T0G742_CERPU</name>
<dbReference type="AlphaFoldDB" id="A0A8T0G742"/>
<dbReference type="EMBL" id="CM026433">
    <property type="protein sequence ID" value="KAG0555116.1"/>
    <property type="molecule type" value="Genomic_DNA"/>
</dbReference>
<sequence>MSSINYYRTKSFPPANVTDCFTDCSTDCPVTLNEIFDPIPNFHIARDGNREELPNQRVSLCLYSGVQDWKGLEKALAEDGMEVKAKDDIVYVSGYATRNDYNYNKEIREKVARYRRVSKSFSM</sequence>
<gene>
    <name evidence="1" type="ORF">KC19_12G145600</name>
</gene>
<proteinExistence type="predicted"/>
<dbReference type="Proteomes" id="UP000822688">
    <property type="component" value="Chromosome 12"/>
</dbReference>
<reference evidence="1" key="1">
    <citation type="submission" date="2020-06" db="EMBL/GenBank/DDBJ databases">
        <title>WGS assembly of Ceratodon purpureus strain R40.</title>
        <authorList>
            <person name="Carey S.B."/>
            <person name="Jenkins J."/>
            <person name="Shu S."/>
            <person name="Lovell J.T."/>
            <person name="Sreedasyam A."/>
            <person name="Maumus F."/>
            <person name="Tiley G.P."/>
            <person name="Fernandez-Pozo N."/>
            <person name="Barry K."/>
            <person name="Chen C."/>
            <person name="Wang M."/>
            <person name="Lipzen A."/>
            <person name="Daum C."/>
            <person name="Saski C.A."/>
            <person name="Payton A.C."/>
            <person name="Mcbreen J.C."/>
            <person name="Conrad R.E."/>
            <person name="Kollar L.M."/>
            <person name="Olsson S."/>
            <person name="Huttunen S."/>
            <person name="Landis J.B."/>
            <person name="Wickett N.J."/>
            <person name="Johnson M.G."/>
            <person name="Rensing S.A."/>
            <person name="Grimwood J."/>
            <person name="Schmutz J."/>
            <person name="Mcdaniel S.F."/>
        </authorList>
    </citation>
    <scope>NUCLEOTIDE SEQUENCE</scope>
    <source>
        <strain evidence="1">R40</strain>
    </source>
</reference>